<dbReference type="PANTHER" id="PTHR46289:SF14">
    <property type="entry name" value="DUF4371 DOMAIN-CONTAINING PROTEIN"/>
    <property type="match status" value="1"/>
</dbReference>
<accession>A0AAV0WTJ4</accession>
<proteinExistence type="predicted"/>
<evidence type="ECO:0000313" key="2">
    <source>
        <dbReference type="EMBL" id="CAI6359161.1"/>
    </source>
</evidence>
<dbReference type="InterPro" id="IPR008906">
    <property type="entry name" value="HATC_C_dom"/>
</dbReference>
<reference evidence="2 3" key="1">
    <citation type="submission" date="2023-01" db="EMBL/GenBank/DDBJ databases">
        <authorList>
            <person name="Whitehead M."/>
        </authorList>
    </citation>
    <scope>NUCLEOTIDE SEQUENCE [LARGE SCALE GENOMIC DNA]</scope>
</reference>
<keyword evidence="3" id="KW-1185">Reference proteome</keyword>
<organism evidence="2 3">
    <name type="scientific">Macrosiphum euphorbiae</name>
    <name type="common">potato aphid</name>
    <dbReference type="NCBI Taxonomy" id="13131"/>
    <lineage>
        <taxon>Eukaryota</taxon>
        <taxon>Metazoa</taxon>
        <taxon>Ecdysozoa</taxon>
        <taxon>Arthropoda</taxon>
        <taxon>Hexapoda</taxon>
        <taxon>Insecta</taxon>
        <taxon>Pterygota</taxon>
        <taxon>Neoptera</taxon>
        <taxon>Paraneoptera</taxon>
        <taxon>Hemiptera</taxon>
        <taxon>Sternorrhyncha</taxon>
        <taxon>Aphidomorpha</taxon>
        <taxon>Aphidoidea</taxon>
        <taxon>Aphididae</taxon>
        <taxon>Macrosiphini</taxon>
        <taxon>Macrosiphum</taxon>
    </lineage>
</organism>
<gene>
    <name evidence="2" type="ORF">MEUPH1_LOCUS14596</name>
</gene>
<dbReference type="InterPro" id="IPR052958">
    <property type="entry name" value="IFN-induced_PKR_regulator"/>
</dbReference>
<dbReference type="Proteomes" id="UP001160148">
    <property type="component" value="Unassembled WGS sequence"/>
</dbReference>
<name>A0AAV0WTJ4_9HEMI</name>
<protein>
    <recommendedName>
        <fullName evidence="1">HAT C-terminal dimerisation domain-containing protein</fullName>
    </recommendedName>
</protein>
<comment type="caution">
    <text evidence="2">The sequence shown here is derived from an EMBL/GenBank/DDBJ whole genome shotgun (WGS) entry which is preliminary data.</text>
</comment>
<evidence type="ECO:0000313" key="3">
    <source>
        <dbReference type="Proteomes" id="UP001160148"/>
    </source>
</evidence>
<dbReference type="AlphaFoldDB" id="A0AAV0WTJ4"/>
<sequence>MKIIAKYSAILEPVTNVLQGVSMELYKVREHVEELLKMLEDNRTNANEIFDLLFTDAKSIADDFEITITCPRITGKQSHRNNYSYESSKDYYRVSIFLPYLDSIIQCMKERFEKSNSVAFSLQHLHPALFIKMKKQECTDSITNIYNFYKIENLLAESENIFLPLPATSCAAERSFSTLRRVKTWLRSTTGEDRLNGLCMLSVHRERVNIRKDKLIEQLITRFAREQPRRLFYLITNK</sequence>
<evidence type="ECO:0000259" key="1">
    <source>
        <dbReference type="Pfam" id="PF05699"/>
    </source>
</evidence>
<feature type="domain" description="HAT C-terminal dimerisation" evidence="1">
    <location>
        <begin position="162"/>
        <end position="205"/>
    </location>
</feature>
<dbReference type="EMBL" id="CARXXK010000002">
    <property type="protein sequence ID" value="CAI6359161.1"/>
    <property type="molecule type" value="Genomic_DNA"/>
</dbReference>
<dbReference type="Pfam" id="PF05699">
    <property type="entry name" value="Dimer_Tnp_hAT"/>
    <property type="match status" value="1"/>
</dbReference>
<dbReference type="PANTHER" id="PTHR46289">
    <property type="entry name" value="52 KDA REPRESSOR OF THE INHIBITOR OF THE PROTEIN KINASE-LIKE PROTEIN-RELATED"/>
    <property type="match status" value="1"/>
</dbReference>
<dbReference type="GO" id="GO:0046983">
    <property type="term" value="F:protein dimerization activity"/>
    <property type="evidence" value="ECO:0007669"/>
    <property type="project" value="InterPro"/>
</dbReference>